<organism evidence="1 2">
    <name type="scientific">Variovorax ureilyticus</name>
    <dbReference type="NCBI Taxonomy" id="1836198"/>
    <lineage>
        <taxon>Bacteria</taxon>
        <taxon>Pseudomonadati</taxon>
        <taxon>Pseudomonadota</taxon>
        <taxon>Betaproteobacteria</taxon>
        <taxon>Burkholderiales</taxon>
        <taxon>Comamonadaceae</taxon>
        <taxon>Variovorax</taxon>
    </lineage>
</organism>
<protein>
    <submittedName>
        <fullName evidence="1">Uncharacterized protein</fullName>
    </submittedName>
</protein>
<dbReference type="RefSeq" id="WP_340357486.1">
    <property type="nucleotide sequence ID" value="NZ_JBBKZU010000005.1"/>
</dbReference>
<name>A0ABU8VF70_9BURK</name>
<dbReference type="Proteomes" id="UP001365846">
    <property type="component" value="Unassembled WGS sequence"/>
</dbReference>
<keyword evidence="2" id="KW-1185">Reference proteome</keyword>
<reference evidence="1 2" key="1">
    <citation type="submission" date="2024-03" db="EMBL/GenBank/DDBJ databases">
        <title>Novel species of the genus Variovorax.</title>
        <authorList>
            <person name="Liu Q."/>
            <person name="Xin Y.-H."/>
        </authorList>
    </citation>
    <scope>NUCLEOTIDE SEQUENCE [LARGE SCALE GENOMIC DNA]</scope>
    <source>
        <strain evidence="1 2">KACC 18899</strain>
    </source>
</reference>
<sequence length="204" mass="22173">MSTMNFDALRFSGRDGAPCVPGEPICVHLGEIHAGMVDPVPLSLGGTRILLAHYNPRADEASRRLHKLNFGRVSLLGVTAHIAEHYSNVTTISFLLDREIEGYGGGVRLAGSRSALLQSIGAENIVITPRPEPEHAGQFVVAATWQYNQQNLALLHAALAAEWKIFSDRMAHAEAAGGRTPRANAWLRRFLQRRGRPGGGRRPG</sequence>
<evidence type="ECO:0000313" key="2">
    <source>
        <dbReference type="Proteomes" id="UP001365846"/>
    </source>
</evidence>
<comment type="caution">
    <text evidence="1">The sequence shown here is derived from an EMBL/GenBank/DDBJ whole genome shotgun (WGS) entry which is preliminary data.</text>
</comment>
<accession>A0ABU8VF70</accession>
<dbReference type="EMBL" id="JBBKZU010000005">
    <property type="protein sequence ID" value="MEJ8812233.1"/>
    <property type="molecule type" value="Genomic_DNA"/>
</dbReference>
<proteinExistence type="predicted"/>
<gene>
    <name evidence="1" type="ORF">WKW77_14210</name>
</gene>
<evidence type="ECO:0000313" key="1">
    <source>
        <dbReference type="EMBL" id="MEJ8812233.1"/>
    </source>
</evidence>